<evidence type="ECO:0000256" key="1">
    <source>
        <dbReference type="SAM" id="Phobius"/>
    </source>
</evidence>
<dbReference type="HOGENOM" id="CLU_1097862_0_0_5"/>
<name>Q07P17_RHOP5</name>
<feature type="transmembrane region" description="Helical" evidence="1">
    <location>
        <begin position="100"/>
        <end position="117"/>
    </location>
</feature>
<dbReference type="EMBL" id="CP000463">
    <property type="protein sequence ID" value="ABJ06317.1"/>
    <property type="molecule type" value="Genomic_DNA"/>
</dbReference>
<proteinExistence type="predicted"/>
<organism evidence="2">
    <name type="scientific">Rhodopseudomonas palustris (strain BisA53)</name>
    <dbReference type="NCBI Taxonomy" id="316055"/>
    <lineage>
        <taxon>Bacteria</taxon>
        <taxon>Pseudomonadati</taxon>
        <taxon>Pseudomonadota</taxon>
        <taxon>Alphaproteobacteria</taxon>
        <taxon>Hyphomicrobiales</taxon>
        <taxon>Nitrobacteraceae</taxon>
        <taxon>Rhodopseudomonas</taxon>
    </lineage>
</organism>
<feature type="transmembrane region" description="Helical" evidence="1">
    <location>
        <begin position="129"/>
        <end position="149"/>
    </location>
</feature>
<reference evidence="2" key="1">
    <citation type="submission" date="2006-09" db="EMBL/GenBank/DDBJ databases">
        <title>Complete sequence of Rhodopseudomonas palustris BisA53.</title>
        <authorList>
            <consortium name="US DOE Joint Genome Institute"/>
            <person name="Copeland A."/>
            <person name="Lucas S."/>
            <person name="Lapidus A."/>
            <person name="Barry K."/>
            <person name="Detter J.C."/>
            <person name="Glavina del Rio T."/>
            <person name="Hammon N."/>
            <person name="Israni S."/>
            <person name="Dalin E."/>
            <person name="Tice H."/>
            <person name="Pitluck S."/>
            <person name="Chain P."/>
            <person name="Malfatti S."/>
            <person name="Shin M."/>
            <person name="Vergez L."/>
            <person name="Schmutz J."/>
            <person name="Larimer F."/>
            <person name="Land M."/>
            <person name="Hauser L."/>
            <person name="Pelletier D.A."/>
            <person name="Kyrpides N."/>
            <person name="Kim E."/>
            <person name="Harwood C.S."/>
            <person name="Oda Y."/>
            <person name="Richardson P."/>
        </authorList>
    </citation>
    <scope>NUCLEOTIDE SEQUENCE [LARGE SCALE GENOMIC DNA]</scope>
    <source>
        <strain evidence="2">BisA53</strain>
    </source>
</reference>
<protein>
    <submittedName>
        <fullName evidence="2">Uncharacterized protein</fullName>
    </submittedName>
</protein>
<gene>
    <name evidence="2" type="ordered locus">RPE_2377</name>
</gene>
<keyword evidence="1" id="KW-0812">Transmembrane</keyword>
<accession>Q07P17</accession>
<feature type="transmembrane region" description="Helical" evidence="1">
    <location>
        <begin position="77"/>
        <end position="94"/>
    </location>
</feature>
<keyword evidence="1" id="KW-1133">Transmembrane helix</keyword>
<sequence>MLMAFYYHLFCWRFDFAKVRRCDRRGCHLRVDCLFYSRTSYRGWLRPRRCAFRNWPNVRIISANHSLFAPHRNARRGLLLAVAAMLLFGALAEGFDFYPYVHQAVLIAAVGTLPQIWLEWSSIRNWRKLLLLIAGLLAIPLGYEVWSYANIGIVKLKAQSVAQGEPYCILLSNGNPFYGRYYHVAPDNLSLAGANMVAPHGVGGSGDCCQWDFHALLLTKNDQMFNWSYNSQRFDRISAKTRRDLGIAKLNCP</sequence>
<dbReference type="AlphaFoldDB" id="Q07P17"/>
<dbReference type="KEGG" id="rpe:RPE_2377"/>
<keyword evidence="1" id="KW-0472">Membrane</keyword>
<evidence type="ECO:0000313" key="2">
    <source>
        <dbReference type="EMBL" id="ABJ06317.1"/>
    </source>
</evidence>